<accession>A0ABQ1ZQ99</accession>
<dbReference type="EMBL" id="BMDD01000001">
    <property type="protein sequence ID" value="GGH71399.1"/>
    <property type="molecule type" value="Genomic_DNA"/>
</dbReference>
<dbReference type="SUPFAM" id="SSF54506">
    <property type="entry name" value="Diaminopimelate epimerase-like"/>
    <property type="match status" value="1"/>
</dbReference>
<dbReference type="PANTHER" id="PTHR13774:SF39">
    <property type="entry name" value="BIOSYNTHESIS PROTEIN, PUTATIVE-RELATED"/>
    <property type="match status" value="1"/>
</dbReference>
<dbReference type="NCBIfam" id="TIGR00654">
    <property type="entry name" value="PhzF_family"/>
    <property type="match status" value="1"/>
</dbReference>
<comment type="caution">
    <text evidence="3">The sequence shown here is derived from an EMBL/GenBank/DDBJ whole genome shotgun (WGS) entry which is preliminary data.</text>
</comment>
<keyword evidence="2" id="KW-0413">Isomerase</keyword>
<dbReference type="Gene3D" id="3.10.310.10">
    <property type="entry name" value="Diaminopimelate Epimerase, Chain A, domain 1"/>
    <property type="match status" value="2"/>
</dbReference>
<name>A0ABQ1ZQ99_9BACL</name>
<dbReference type="InterPro" id="IPR003719">
    <property type="entry name" value="Phenazine_PhzF-like"/>
</dbReference>
<evidence type="ECO:0000256" key="2">
    <source>
        <dbReference type="ARBA" id="ARBA00023235"/>
    </source>
</evidence>
<reference evidence="4" key="1">
    <citation type="journal article" date="2019" name="Int. J. Syst. Evol. Microbiol.">
        <title>The Global Catalogue of Microorganisms (GCM) 10K type strain sequencing project: providing services to taxonomists for standard genome sequencing and annotation.</title>
        <authorList>
            <consortium name="The Broad Institute Genomics Platform"/>
            <consortium name="The Broad Institute Genome Sequencing Center for Infectious Disease"/>
            <person name="Wu L."/>
            <person name="Ma J."/>
        </authorList>
    </citation>
    <scope>NUCLEOTIDE SEQUENCE [LARGE SCALE GENOMIC DNA]</scope>
    <source>
        <strain evidence="4">CCM 8702</strain>
    </source>
</reference>
<organism evidence="3 4">
    <name type="scientific">Saccharibacillus endophyticus</name>
    <dbReference type="NCBI Taxonomy" id="2060666"/>
    <lineage>
        <taxon>Bacteria</taxon>
        <taxon>Bacillati</taxon>
        <taxon>Bacillota</taxon>
        <taxon>Bacilli</taxon>
        <taxon>Bacillales</taxon>
        <taxon>Paenibacillaceae</taxon>
        <taxon>Saccharibacillus</taxon>
    </lineage>
</organism>
<dbReference type="Pfam" id="PF02567">
    <property type="entry name" value="PhzC-PhzF"/>
    <property type="match status" value="1"/>
</dbReference>
<protein>
    <submittedName>
        <fullName evidence="3">Phenazine biosynthesis protein PhzF</fullName>
    </submittedName>
</protein>
<dbReference type="PIRSF" id="PIRSF016184">
    <property type="entry name" value="PhzC_PhzF"/>
    <property type="match status" value="1"/>
</dbReference>
<evidence type="ECO:0000313" key="3">
    <source>
        <dbReference type="EMBL" id="GGH71399.1"/>
    </source>
</evidence>
<dbReference type="Proteomes" id="UP000605427">
    <property type="component" value="Unassembled WGS sequence"/>
</dbReference>
<dbReference type="RefSeq" id="WP_172239524.1">
    <property type="nucleotide sequence ID" value="NZ_BMDD01000001.1"/>
</dbReference>
<dbReference type="PANTHER" id="PTHR13774">
    <property type="entry name" value="PHENAZINE BIOSYNTHESIS PROTEIN"/>
    <property type="match status" value="1"/>
</dbReference>
<evidence type="ECO:0000313" key="4">
    <source>
        <dbReference type="Proteomes" id="UP000605427"/>
    </source>
</evidence>
<proteinExistence type="inferred from homology"/>
<sequence length="293" mass="31594">MTTITVHTLNAFALQIPGGNPAGIVFEAEGLSEAQMQETARQVGFSETAFFLPAANADFRLRYFTPNEEVDLCGHATVAAFVLMAAQQRIQPGRFTIHTGAGLLEIELRKNGDAFLTQTLPVFGKILDREPIVKALGLSLDDLDERLPVQIVSTGLPDIMVPIRSEARLADIQPDFDAISAISRMHGAVGIHAFTTDTRSGATASCRNFAPLYDIPEESATGTSNGALACYLHQYKRLDASVEGLYTCVFEQGEFMRLPSRIYAELSLDDAGNIGSIRVGGSASGIDSRVIQL</sequence>
<keyword evidence="4" id="KW-1185">Reference proteome</keyword>
<evidence type="ECO:0000256" key="1">
    <source>
        <dbReference type="ARBA" id="ARBA00008270"/>
    </source>
</evidence>
<gene>
    <name evidence="3" type="ORF">GCM10007362_08480</name>
</gene>
<comment type="similarity">
    <text evidence="1">Belongs to the PhzF family.</text>
</comment>